<organism evidence="1 2">
    <name type="scientific">Pristionchus mayeri</name>
    <dbReference type="NCBI Taxonomy" id="1317129"/>
    <lineage>
        <taxon>Eukaryota</taxon>
        <taxon>Metazoa</taxon>
        <taxon>Ecdysozoa</taxon>
        <taxon>Nematoda</taxon>
        <taxon>Chromadorea</taxon>
        <taxon>Rhabditida</taxon>
        <taxon>Rhabditina</taxon>
        <taxon>Diplogasteromorpha</taxon>
        <taxon>Diplogasteroidea</taxon>
        <taxon>Neodiplogasteridae</taxon>
        <taxon>Pristionchus</taxon>
    </lineage>
</organism>
<keyword evidence="2" id="KW-1185">Reference proteome</keyword>
<name>A0AAN5BZG4_9BILA</name>
<sequence>MCTIPSNIMPTERLLELDRQLYRAIKDRNSYLLHCSRQGKKITPPGRYRHEYFTKIDYGIDFNTRIYGSKLFNSMTSDYERLELIAARIVSQFNQTVNAGVYYSNSVCITNYTQFLSEIGKTELAGGNGPDMASMLKEMEDAEEHYVDGHKCFKPGKDKMEPYALPTDDFFFGMGYLAYMKDPKEYKELGEPLLNMVGSKDFRELCRPIFFAWCIHVLERLLLDMDPDRSSNEFVENADQMLNAVFFYLYERTDMRPHQMVMDNAIRIMRLASRAGGRPKYWPSHLRIFVTRCLRTRELPFPIQEMCYKMTCAAAWMIGPRFWTSDEQFVRVLAAMCAVHWRLMLEGLAERQPLTHAYSLFLEIFLVCEERHRISDQTAICVAGNCKEMLESIAGYIKGEAQNPQPLSEGHRYTVSALMSSLVATGGFHMIHEDDQKVIVDWWLKHSVEQSDVFRQLMLCSSYVPKLDPRVLSALAAYYERCVTGDVPEEEADMMVFHWVVKLIQDKRTDFYDKSSLSDCVARLERVRTPKKYVDALKKLKC</sequence>
<dbReference type="Proteomes" id="UP001328107">
    <property type="component" value="Unassembled WGS sequence"/>
</dbReference>
<evidence type="ECO:0000313" key="2">
    <source>
        <dbReference type="Proteomes" id="UP001328107"/>
    </source>
</evidence>
<protein>
    <submittedName>
        <fullName evidence="1">Uncharacterized protein</fullName>
    </submittedName>
</protein>
<proteinExistence type="predicted"/>
<evidence type="ECO:0000313" key="1">
    <source>
        <dbReference type="EMBL" id="GMR31023.1"/>
    </source>
</evidence>
<reference evidence="2" key="1">
    <citation type="submission" date="2022-10" db="EMBL/GenBank/DDBJ databases">
        <title>Genome assembly of Pristionchus species.</title>
        <authorList>
            <person name="Yoshida K."/>
            <person name="Sommer R.J."/>
        </authorList>
    </citation>
    <scope>NUCLEOTIDE SEQUENCE [LARGE SCALE GENOMIC DNA]</scope>
    <source>
        <strain evidence="2">RS5460</strain>
    </source>
</reference>
<dbReference type="AlphaFoldDB" id="A0AAN5BZG4"/>
<gene>
    <name evidence="1" type="ORF">PMAYCL1PPCAC_01218</name>
</gene>
<accession>A0AAN5BZG4</accession>
<dbReference type="EMBL" id="BTRK01000001">
    <property type="protein sequence ID" value="GMR31023.1"/>
    <property type="molecule type" value="Genomic_DNA"/>
</dbReference>
<comment type="caution">
    <text evidence="1">The sequence shown here is derived from an EMBL/GenBank/DDBJ whole genome shotgun (WGS) entry which is preliminary data.</text>
</comment>